<reference evidence="3" key="1">
    <citation type="journal article" date="2020" name="Stud. Mycol.">
        <title>101 Dothideomycetes genomes: a test case for predicting lifestyles and emergence of pathogens.</title>
        <authorList>
            <person name="Haridas S."/>
            <person name="Albert R."/>
            <person name="Binder M."/>
            <person name="Bloem J."/>
            <person name="Labutti K."/>
            <person name="Salamov A."/>
            <person name="Andreopoulos B."/>
            <person name="Baker S."/>
            <person name="Barry K."/>
            <person name="Bills G."/>
            <person name="Bluhm B."/>
            <person name="Cannon C."/>
            <person name="Castanera R."/>
            <person name="Culley D."/>
            <person name="Daum C."/>
            <person name="Ezra D."/>
            <person name="Gonzalez J."/>
            <person name="Henrissat B."/>
            <person name="Kuo A."/>
            <person name="Liang C."/>
            <person name="Lipzen A."/>
            <person name="Lutzoni F."/>
            <person name="Magnuson J."/>
            <person name="Mondo S."/>
            <person name="Nolan M."/>
            <person name="Ohm R."/>
            <person name="Pangilinan J."/>
            <person name="Park H.-J."/>
            <person name="Ramirez L."/>
            <person name="Alfaro M."/>
            <person name="Sun H."/>
            <person name="Tritt A."/>
            <person name="Yoshinaga Y."/>
            <person name="Zwiers L.-H."/>
            <person name="Turgeon B."/>
            <person name="Goodwin S."/>
            <person name="Spatafora J."/>
            <person name="Crous P."/>
            <person name="Grigoriev I."/>
        </authorList>
    </citation>
    <scope>NUCLEOTIDE SEQUENCE</scope>
    <source>
        <strain evidence="3">CBS 107.79</strain>
    </source>
</reference>
<dbReference type="OrthoDB" id="3784900at2759"/>
<keyword evidence="2" id="KW-0472">Membrane</keyword>
<name>A0A6A5UY47_9PLEO</name>
<feature type="compositionally biased region" description="Low complexity" evidence="1">
    <location>
        <begin position="170"/>
        <end position="186"/>
    </location>
</feature>
<accession>A0A6A5UY47</accession>
<evidence type="ECO:0000313" key="3">
    <source>
        <dbReference type="EMBL" id="KAF1969664.1"/>
    </source>
</evidence>
<feature type="compositionally biased region" description="Polar residues" evidence="1">
    <location>
        <begin position="330"/>
        <end position="341"/>
    </location>
</feature>
<gene>
    <name evidence="3" type="ORF">BU23DRAFT_235565</name>
</gene>
<keyword evidence="2" id="KW-0812">Transmembrane</keyword>
<keyword evidence="4" id="KW-1185">Reference proteome</keyword>
<feature type="compositionally biased region" description="Basic and acidic residues" evidence="1">
    <location>
        <begin position="97"/>
        <end position="124"/>
    </location>
</feature>
<feature type="region of interest" description="Disordered" evidence="1">
    <location>
        <begin position="323"/>
        <end position="380"/>
    </location>
</feature>
<feature type="compositionally biased region" description="Low complexity" evidence="1">
    <location>
        <begin position="342"/>
        <end position="373"/>
    </location>
</feature>
<feature type="region of interest" description="Disordered" evidence="1">
    <location>
        <begin position="83"/>
        <end position="124"/>
    </location>
</feature>
<sequence>MIQSPVSPESPRGDVKDGARTGAFTRIHNYEPGLEVAAHQDREKSDLDPVVVLGAPDAHIYRNQRPWNEAPQVIDTMAPQAMGDAPLEPNSAVSSETAHHRDGDRDADAADAEKCTEAPEEKKEAKRWCGVSTKVFLLIVALVLLLVGAVIGGAVGGTQARKSALAKGDNQTSPSQSSSSENATSPTKTISSSATATQSPHVRFRLQTYENKNFEGSSQLFTEPGLYKPAFDIMSYIWVSSRDGDLQDPTPLLRCSVAFCLNDTTNGWRGSSDMRQTGEGTSYKSDTNFVHISCDLVWVEPACRDLGLDQPAASKTVATVPIWETPFNPTPTKSDSSSGSNATPTSGSESGSASSRTTQRSSTRTSSTLVSETASRTQTG</sequence>
<evidence type="ECO:0000256" key="2">
    <source>
        <dbReference type="SAM" id="Phobius"/>
    </source>
</evidence>
<feature type="region of interest" description="Disordered" evidence="1">
    <location>
        <begin position="1"/>
        <end position="22"/>
    </location>
</feature>
<protein>
    <submittedName>
        <fullName evidence="3">Uncharacterized protein</fullName>
    </submittedName>
</protein>
<dbReference type="EMBL" id="ML976707">
    <property type="protein sequence ID" value="KAF1969664.1"/>
    <property type="molecule type" value="Genomic_DNA"/>
</dbReference>
<evidence type="ECO:0000256" key="1">
    <source>
        <dbReference type="SAM" id="MobiDB-lite"/>
    </source>
</evidence>
<proteinExistence type="predicted"/>
<dbReference type="AlphaFoldDB" id="A0A6A5UY47"/>
<feature type="region of interest" description="Disordered" evidence="1">
    <location>
        <begin position="165"/>
        <end position="198"/>
    </location>
</feature>
<feature type="transmembrane region" description="Helical" evidence="2">
    <location>
        <begin position="135"/>
        <end position="155"/>
    </location>
</feature>
<keyword evidence="2" id="KW-1133">Transmembrane helix</keyword>
<evidence type="ECO:0000313" key="4">
    <source>
        <dbReference type="Proteomes" id="UP000800036"/>
    </source>
</evidence>
<dbReference type="Proteomes" id="UP000800036">
    <property type="component" value="Unassembled WGS sequence"/>
</dbReference>
<organism evidence="3 4">
    <name type="scientific">Bimuria novae-zelandiae CBS 107.79</name>
    <dbReference type="NCBI Taxonomy" id="1447943"/>
    <lineage>
        <taxon>Eukaryota</taxon>
        <taxon>Fungi</taxon>
        <taxon>Dikarya</taxon>
        <taxon>Ascomycota</taxon>
        <taxon>Pezizomycotina</taxon>
        <taxon>Dothideomycetes</taxon>
        <taxon>Pleosporomycetidae</taxon>
        <taxon>Pleosporales</taxon>
        <taxon>Massarineae</taxon>
        <taxon>Didymosphaeriaceae</taxon>
        <taxon>Bimuria</taxon>
    </lineage>
</organism>
<feature type="compositionally biased region" description="Polar residues" evidence="1">
    <location>
        <begin position="187"/>
        <end position="198"/>
    </location>
</feature>